<feature type="transmembrane region" description="Helical" evidence="9">
    <location>
        <begin position="958"/>
        <end position="980"/>
    </location>
</feature>
<evidence type="ECO:0000259" key="11">
    <source>
        <dbReference type="Pfam" id="PF04039"/>
    </source>
</evidence>
<feature type="domain" description="NADH:quinone oxidoreductase/Mrp antiporter transmembrane" evidence="10">
    <location>
        <begin position="138"/>
        <end position="414"/>
    </location>
</feature>
<gene>
    <name evidence="14" type="primary">mbhE</name>
    <name evidence="14" type="ORF">ACFFVD_14110</name>
</gene>
<feature type="transmembrane region" description="Helical" evidence="9">
    <location>
        <begin position="741"/>
        <end position="761"/>
    </location>
</feature>
<dbReference type="InterPro" id="IPR007182">
    <property type="entry name" value="MnhB"/>
</dbReference>
<dbReference type="InterPro" id="IPR050616">
    <property type="entry name" value="CPA3_Na-H_Antiporter_A"/>
</dbReference>
<dbReference type="Proteomes" id="UP001589700">
    <property type="component" value="Unassembled WGS sequence"/>
</dbReference>
<dbReference type="Pfam" id="PF20501">
    <property type="entry name" value="MbhE"/>
    <property type="match status" value="1"/>
</dbReference>
<keyword evidence="5 9" id="KW-1133">Transmembrane helix</keyword>
<evidence type="ECO:0000256" key="9">
    <source>
        <dbReference type="SAM" id="Phobius"/>
    </source>
</evidence>
<evidence type="ECO:0000259" key="13">
    <source>
        <dbReference type="Pfam" id="PF20501"/>
    </source>
</evidence>
<evidence type="ECO:0000256" key="3">
    <source>
        <dbReference type="ARBA" id="ARBA00022475"/>
    </source>
</evidence>
<feature type="transmembrane region" description="Helical" evidence="9">
    <location>
        <begin position="888"/>
        <end position="908"/>
    </location>
</feature>
<comment type="subcellular location">
    <subcellularLocation>
        <location evidence="1">Cell membrane</location>
        <topology evidence="1">Multi-pass membrane protein</topology>
    </subcellularLocation>
    <subcellularLocation>
        <location evidence="7">Membrane</location>
        <topology evidence="7">Multi-pass membrane protein</topology>
    </subcellularLocation>
</comment>
<dbReference type="Pfam" id="PF13244">
    <property type="entry name" value="MbhD"/>
    <property type="match status" value="1"/>
</dbReference>
<feature type="transmembrane region" description="Helical" evidence="9">
    <location>
        <begin position="804"/>
        <end position="821"/>
    </location>
</feature>
<dbReference type="RefSeq" id="WP_182633150.1">
    <property type="nucleotide sequence ID" value="NZ_JAALDM010000234.1"/>
</dbReference>
<keyword evidence="4 7" id="KW-0812">Transmembrane</keyword>
<feature type="transmembrane region" description="Helical" evidence="9">
    <location>
        <begin position="623"/>
        <end position="643"/>
    </location>
</feature>
<evidence type="ECO:0000313" key="14">
    <source>
        <dbReference type="EMBL" id="MFB9260935.1"/>
    </source>
</evidence>
<feature type="transmembrane region" description="Helical" evidence="9">
    <location>
        <begin position="708"/>
        <end position="729"/>
    </location>
</feature>
<evidence type="ECO:0000256" key="4">
    <source>
        <dbReference type="ARBA" id="ARBA00022692"/>
    </source>
</evidence>
<feature type="domain" description="Na+/H+ antiporter MnhB subunit-related protein" evidence="11">
    <location>
        <begin position="862"/>
        <end position="978"/>
    </location>
</feature>
<feature type="transmembrane region" description="Helical" evidence="9">
    <location>
        <begin position="243"/>
        <end position="266"/>
    </location>
</feature>
<dbReference type="PRINTS" id="PR01434">
    <property type="entry name" value="NADHDHGNASE5"/>
</dbReference>
<feature type="region of interest" description="Disordered" evidence="8">
    <location>
        <begin position="994"/>
        <end position="1032"/>
    </location>
</feature>
<keyword evidence="2" id="KW-0813">Transport</keyword>
<name>A0ABV5JVM4_9ACTN</name>
<dbReference type="Pfam" id="PF04039">
    <property type="entry name" value="MnhB"/>
    <property type="match status" value="1"/>
</dbReference>
<feature type="region of interest" description="Disordered" evidence="8">
    <location>
        <begin position="829"/>
        <end position="852"/>
    </location>
</feature>
<feature type="transmembrane region" description="Helical" evidence="9">
    <location>
        <begin position="551"/>
        <end position="574"/>
    </location>
</feature>
<feature type="transmembrane region" description="Helical" evidence="9">
    <location>
        <begin position="376"/>
        <end position="395"/>
    </location>
</feature>
<organism evidence="14 15">
    <name type="scientific">Dietzia aerolata</name>
    <dbReference type="NCBI Taxonomy" id="595984"/>
    <lineage>
        <taxon>Bacteria</taxon>
        <taxon>Bacillati</taxon>
        <taxon>Actinomycetota</taxon>
        <taxon>Actinomycetes</taxon>
        <taxon>Mycobacteriales</taxon>
        <taxon>Dietziaceae</taxon>
        <taxon>Dietzia</taxon>
    </lineage>
</organism>
<feature type="transmembrane region" description="Helical" evidence="9">
    <location>
        <begin position="73"/>
        <end position="98"/>
    </location>
</feature>
<feature type="transmembrane region" description="Helical" evidence="9">
    <location>
        <begin position="118"/>
        <end position="147"/>
    </location>
</feature>
<feature type="transmembrane region" description="Helical" evidence="9">
    <location>
        <begin position="920"/>
        <end position="946"/>
    </location>
</feature>
<evidence type="ECO:0000256" key="2">
    <source>
        <dbReference type="ARBA" id="ARBA00022448"/>
    </source>
</evidence>
<feature type="compositionally biased region" description="Basic and acidic residues" evidence="8">
    <location>
        <begin position="1007"/>
        <end position="1032"/>
    </location>
</feature>
<dbReference type="PANTHER" id="PTHR43373">
    <property type="entry name" value="NA(+)/H(+) ANTIPORTER SUBUNIT"/>
    <property type="match status" value="1"/>
</dbReference>
<evidence type="ECO:0000256" key="5">
    <source>
        <dbReference type="ARBA" id="ARBA00022989"/>
    </source>
</evidence>
<feature type="transmembrane region" description="Helical" evidence="9">
    <location>
        <begin position="681"/>
        <end position="702"/>
    </location>
</feature>
<evidence type="ECO:0000259" key="10">
    <source>
        <dbReference type="Pfam" id="PF00361"/>
    </source>
</evidence>
<keyword evidence="15" id="KW-1185">Reference proteome</keyword>
<evidence type="ECO:0000313" key="15">
    <source>
        <dbReference type="Proteomes" id="UP001589700"/>
    </source>
</evidence>
<reference evidence="14 15" key="1">
    <citation type="submission" date="2024-09" db="EMBL/GenBank/DDBJ databases">
        <authorList>
            <person name="Sun Q."/>
            <person name="Mori K."/>
        </authorList>
    </citation>
    <scope>NUCLEOTIDE SEQUENCE [LARGE SCALE GENOMIC DNA]</scope>
    <source>
        <strain evidence="14 15">CCM 7659</strain>
    </source>
</reference>
<dbReference type="InterPro" id="IPR001750">
    <property type="entry name" value="ND/Mrp_TM"/>
</dbReference>
<dbReference type="Pfam" id="PF00361">
    <property type="entry name" value="Proton_antipo_M"/>
    <property type="match status" value="1"/>
</dbReference>
<evidence type="ECO:0000256" key="1">
    <source>
        <dbReference type="ARBA" id="ARBA00004651"/>
    </source>
</evidence>
<evidence type="ECO:0000259" key="12">
    <source>
        <dbReference type="Pfam" id="PF13244"/>
    </source>
</evidence>
<feature type="domain" description="MrpA C-terminal/MbhE" evidence="13">
    <location>
        <begin position="739"/>
        <end position="826"/>
    </location>
</feature>
<feature type="transmembrane region" description="Helical" evidence="9">
    <location>
        <begin position="278"/>
        <end position="300"/>
    </location>
</feature>
<comment type="caution">
    <text evidence="14">The sequence shown here is derived from an EMBL/GenBank/DDBJ whole genome shotgun (WGS) entry which is preliminary data.</text>
</comment>
<feature type="transmembrane region" description="Helical" evidence="9">
    <location>
        <begin position="212"/>
        <end position="231"/>
    </location>
</feature>
<evidence type="ECO:0000256" key="6">
    <source>
        <dbReference type="ARBA" id="ARBA00023136"/>
    </source>
</evidence>
<dbReference type="EMBL" id="JBHMDY010000008">
    <property type="protein sequence ID" value="MFB9260935.1"/>
    <property type="molecule type" value="Genomic_DNA"/>
</dbReference>
<sequence>MSPVLALTAAGLATVLAWPLTRIFGRAAGWPLAALYLLGAVALTSPISLAMADMPVEVVRIPWVPARDWTLDLFADPTGLFFAMLALVIGAIVLIYSTSYLPGLDRSGEGPRRGPQHYGFYQLMTLFTVSMLGLVLTDSLILLFICWELTSLASFALIANSGRKAYSSALRTLVLTFIGGLVLLAAVVAMWLRTGTTSISQILGHEVWATDSGFTAAIAVAVAVAAFTKSAQFPFHFWLPDAMAAITPVSAYLHAAAVVKAGIFLLMRFSPIFHDVAVWNALLVTVGMGTAIMAALFALQKTDLKQLMAYSTVSQLGWIIATIGIGTQAALAAAALHTLAHALFKSGLFMLVGVVDHEAGSRDIRDLGPIWRRMPWTFGATVLGAAAMAGIPPTLGFVSKESMLTSFSDVAGGHVTAVTVLLAAAVVGAILTFLYCARIIMGGFLGLYKRDRGAAGADAEAVAGEAQTTVPDAADVHEAPVRLWLPAAIPAVIGLPLAMFVGILDAPIAAIAKAAAGPLGWQPLYHDRIARPPLPDDFNPADLEYEPHLSLWHGVTLELGITALILIVGALLVWQRRPLDRALARELLPFTGASLLESLMRSVSSAGRALLRPTASDSPARHAGALVATVCLYGLGLGVWALTTGATLPPQLGNLNRTIDSILLIVVVVAVLGLCAAQSRLAAVVLLSAVGIAVTVQIFGLGAPDVGLTQLLVEALTIIVFMLVLRRLPKDFIAPTRARRNAAIVLGVAAGLAATTAVLVFNGRRERSPIGMYLLENGPEITGGANVVNTILVEFRALDTFGEVSVLGVAGIAILAVLGSVRSRASNQTVDNQDDDFLPGTEKSDGRASNALEDATRNTAPLRLLSRTVAPVLGVVAIMLLWRGHNEPGGGFIAALVAACAFALYYLSRESDSPVSRPSTPVMLIGGGLMLAGLTGVGGYALGAFLEPAHWYILGQHITSALIFDLGVFAGVLGLVMTAFNTLGAGGTAVDAVPGTELPGHTGQVDRAAERAEGPAKSEQSAKSEQPEEATR</sequence>
<feature type="transmembrane region" description="Helical" evidence="9">
    <location>
        <begin position="655"/>
        <end position="674"/>
    </location>
</feature>
<dbReference type="InterPro" id="IPR046806">
    <property type="entry name" value="MrpA_C/MbhE"/>
</dbReference>
<feature type="transmembrane region" description="Helical" evidence="9">
    <location>
        <begin position="33"/>
        <end position="52"/>
    </location>
</feature>
<dbReference type="PANTHER" id="PTHR43373:SF1">
    <property type="entry name" value="NA(+)_H(+) ANTIPORTER SUBUNIT A"/>
    <property type="match status" value="1"/>
</dbReference>
<feature type="domain" description="MrpA C-terminal/MbhD" evidence="12">
    <location>
        <begin position="666"/>
        <end position="730"/>
    </location>
</feature>
<keyword evidence="6 9" id="KW-0472">Membrane</keyword>
<feature type="transmembrane region" description="Helical" evidence="9">
    <location>
        <begin position="168"/>
        <end position="192"/>
    </location>
</feature>
<proteinExistence type="predicted"/>
<accession>A0ABV5JVM4</accession>
<dbReference type="InterPro" id="IPR025383">
    <property type="entry name" value="MrpA_C/MbhD"/>
</dbReference>
<feature type="transmembrane region" description="Helical" evidence="9">
    <location>
        <begin position="864"/>
        <end position="882"/>
    </location>
</feature>
<protein>
    <submittedName>
        <fullName evidence="14">Hydrogen gas-evolving membrane-bound hydrogenase subunit E</fullName>
    </submittedName>
</protein>
<feature type="transmembrane region" description="Helical" evidence="9">
    <location>
        <begin position="415"/>
        <end position="440"/>
    </location>
</feature>
<feature type="transmembrane region" description="Helical" evidence="9">
    <location>
        <begin position="483"/>
        <end position="504"/>
    </location>
</feature>
<evidence type="ECO:0000256" key="7">
    <source>
        <dbReference type="RuleBase" id="RU000320"/>
    </source>
</evidence>
<evidence type="ECO:0000256" key="8">
    <source>
        <dbReference type="SAM" id="MobiDB-lite"/>
    </source>
</evidence>
<keyword evidence="3" id="KW-1003">Cell membrane</keyword>